<dbReference type="Proteomes" id="UP001201701">
    <property type="component" value="Unassembled WGS sequence"/>
</dbReference>
<evidence type="ECO:0000259" key="5">
    <source>
        <dbReference type="PROSITE" id="PS01124"/>
    </source>
</evidence>
<feature type="compositionally biased region" description="Basic and acidic residues" evidence="4">
    <location>
        <begin position="23"/>
        <end position="33"/>
    </location>
</feature>
<evidence type="ECO:0000256" key="2">
    <source>
        <dbReference type="ARBA" id="ARBA00023125"/>
    </source>
</evidence>
<feature type="domain" description="HTH araC/xylS-type" evidence="5">
    <location>
        <begin position="257"/>
        <end position="356"/>
    </location>
</feature>
<sequence>MRDRSDQPNGSNASPNSAWAPGVERRRWPREPDPGQDAVAFTPPALTPLYFSTAPLEPAEQFAVWRSHLEPIVEVSLPDGVALQDGFSAEHTAWNLGKMLLVRQQTDAYRYTRSAEKLRSSSIDHWYIGIPHKGHAWTEVDGHVVESRRDTVTFRSLGHPYRGRATESDVTLLYMPYDLFAGHAGMLVAANNSVFSGNYATLLIDYISSVEARLPTLVANDLAKIVFTIRDMLVTCLAEAAGSRQSDVNPLTLSTMERVHHYIHSNLRAQNLNPDSISRAMGISRTRLYQLFEASGGVLNYIRKKRLQDAYAALSDPVNNQRILDIAEEAGFDVAANFTRAFIHEFGLSPSEVRKTAAGQLPATVHGDQSPTPTFEKWLRELGR</sequence>
<dbReference type="RefSeq" id="WP_239363496.1">
    <property type="nucleotide sequence ID" value="NZ_JAKREW010000005.1"/>
</dbReference>
<proteinExistence type="predicted"/>
<evidence type="ECO:0000256" key="1">
    <source>
        <dbReference type="ARBA" id="ARBA00023015"/>
    </source>
</evidence>
<keyword evidence="2" id="KW-0238">DNA-binding</keyword>
<comment type="caution">
    <text evidence="6">The sequence shown here is derived from an EMBL/GenBank/DDBJ whole genome shotgun (WGS) entry which is preliminary data.</text>
</comment>
<dbReference type="SMART" id="SM00342">
    <property type="entry name" value="HTH_ARAC"/>
    <property type="match status" value="1"/>
</dbReference>
<evidence type="ECO:0000313" key="6">
    <source>
        <dbReference type="EMBL" id="MCG7505026.1"/>
    </source>
</evidence>
<dbReference type="InterPro" id="IPR050204">
    <property type="entry name" value="AraC_XylS_family_regulators"/>
</dbReference>
<reference evidence="6 7" key="1">
    <citation type="submission" date="2022-02" db="EMBL/GenBank/DDBJ databases">
        <title>Draft genome sequence of Mezorhizobium retamae strain IRAMC:0171 isolated from Retama raetam nodules.</title>
        <authorList>
            <person name="Bengaied R."/>
            <person name="Sbissi I."/>
            <person name="Huber K."/>
            <person name="Ghodbane F."/>
            <person name="Nouioui I."/>
            <person name="Tarhouni M."/>
            <person name="Gtari M."/>
        </authorList>
    </citation>
    <scope>NUCLEOTIDE SEQUENCE [LARGE SCALE GENOMIC DNA]</scope>
    <source>
        <strain evidence="6 7">IRAMC:0171</strain>
    </source>
</reference>
<dbReference type="Pfam" id="PF12833">
    <property type="entry name" value="HTH_18"/>
    <property type="match status" value="1"/>
</dbReference>
<evidence type="ECO:0000256" key="4">
    <source>
        <dbReference type="SAM" id="MobiDB-lite"/>
    </source>
</evidence>
<evidence type="ECO:0000313" key="7">
    <source>
        <dbReference type="Proteomes" id="UP001201701"/>
    </source>
</evidence>
<accession>A0ABS9QDY8</accession>
<feature type="region of interest" description="Disordered" evidence="4">
    <location>
        <begin position="1"/>
        <end position="38"/>
    </location>
</feature>
<dbReference type="InterPro" id="IPR018060">
    <property type="entry name" value="HTH_AraC"/>
</dbReference>
<organism evidence="6 7">
    <name type="scientific">Mesorhizobium retamae</name>
    <dbReference type="NCBI Taxonomy" id="2912854"/>
    <lineage>
        <taxon>Bacteria</taxon>
        <taxon>Pseudomonadati</taxon>
        <taxon>Pseudomonadota</taxon>
        <taxon>Alphaproteobacteria</taxon>
        <taxon>Hyphomicrobiales</taxon>
        <taxon>Phyllobacteriaceae</taxon>
        <taxon>Mesorhizobium</taxon>
    </lineage>
</organism>
<keyword evidence="1" id="KW-0805">Transcription regulation</keyword>
<dbReference type="PANTHER" id="PTHR46796">
    <property type="entry name" value="HTH-TYPE TRANSCRIPTIONAL ACTIVATOR RHAS-RELATED"/>
    <property type="match status" value="1"/>
</dbReference>
<name>A0ABS9QDY8_9HYPH</name>
<dbReference type="SUPFAM" id="SSF46689">
    <property type="entry name" value="Homeodomain-like"/>
    <property type="match status" value="1"/>
</dbReference>
<dbReference type="Gene3D" id="1.10.10.60">
    <property type="entry name" value="Homeodomain-like"/>
    <property type="match status" value="1"/>
</dbReference>
<dbReference type="InterPro" id="IPR009057">
    <property type="entry name" value="Homeodomain-like_sf"/>
</dbReference>
<evidence type="ECO:0000256" key="3">
    <source>
        <dbReference type="ARBA" id="ARBA00023163"/>
    </source>
</evidence>
<protein>
    <submittedName>
        <fullName evidence="6">AraC family transcriptional regulator</fullName>
    </submittedName>
</protein>
<feature type="compositionally biased region" description="Polar residues" evidence="4">
    <location>
        <begin position="7"/>
        <end position="17"/>
    </location>
</feature>
<gene>
    <name evidence="6" type="ORF">L4923_08325</name>
</gene>
<dbReference type="PANTHER" id="PTHR46796:SF6">
    <property type="entry name" value="ARAC SUBFAMILY"/>
    <property type="match status" value="1"/>
</dbReference>
<dbReference type="PROSITE" id="PS01124">
    <property type="entry name" value="HTH_ARAC_FAMILY_2"/>
    <property type="match status" value="1"/>
</dbReference>
<keyword evidence="7" id="KW-1185">Reference proteome</keyword>
<dbReference type="EMBL" id="JAKREW010000005">
    <property type="protein sequence ID" value="MCG7505026.1"/>
    <property type="molecule type" value="Genomic_DNA"/>
</dbReference>
<keyword evidence="3" id="KW-0804">Transcription</keyword>